<feature type="transmembrane region" description="Helical" evidence="1">
    <location>
        <begin position="12"/>
        <end position="30"/>
    </location>
</feature>
<feature type="transmembrane region" description="Helical" evidence="1">
    <location>
        <begin position="204"/>
        <end position="228"/>
    </location>
</feature>
<dbReference type="Pfam" id="PF13398">
    <property type="entry name" value="Peptidase_M50B"/>
    <property type="match status" value="1"/>
</dbReference>
<dbReference type="PANTHER" id="PTHR33979">
    <property type="entry name" value="OS02G0221600 PROTEIN"/>
    <property type="match status" value="1"/>
</dbReference>
<keyword evidence="1" id="KW-1133">Transmembrane helix</keyword>
<sequence>MSPITPISEQVPILYVTVVYTIVIFALWVIPGARVLINPLKLFTIGWHELCHIIAAILTGGSVTKVTVDPDLGGATLVQGGNALFILASGYIGSTIFGGIFVLAGFDILMAKIMSFVLGLGLIMPLAVVRNKITILLIFMYEGVLVGFWFVDHGQALRWYCLFVGVMNVFYVVWDVADDKYFRKANDSDATQFALLYPRVQAHVWAIIWILFEIGVLIAFMLLGIVAFRRTNEQMYKEAAVFLPT</sequence>
<dbReference type="InterPro" id="IPR049500">
    <property type="entry name" value="Peptidase_M50B-like"/>
</dbReference>
<dbReference type="OMA" id="WYCLFVG"/>
<evidence type="ECO:0000313" key="2">
    <source>
        <dbReference type="EMBL" id="PCH44228.1"/>
    </source>
</evidence>
<feature type="transmembrane region" description="Helical" evidence="1">
    <location>
        <begin position="42"/>
        <end position="63"/>
    </location>
</feature>
<reference evidence="2 3" key="1">
    <citation type="journal article" date="2012" name="Science">
        <title>The Paleozoic origin of enzymatic lignin decomposition reconstructed from 31 fungal genomes.</title>
        <authorList>
            <person name="Floudas D."/>
            <person name="Binder M."/>
            <person name="Riley R."/>
            <person name="Barry K."/>
            <person name="Blanchette R.A."/>
            <person name="Henrissat B."/>
            <person name="Martinez A.T."/>
            <person name="Otillar R."/>
            <person name="Spatafora J.W."/>
            <person name="Yadav J.S."/>
            <person name="Aerts A."/>
            <person name="Benoit I."/>
            <person name="Boyd A."/>
            <person name="Carlson A."/>
            <person name="Copeland A."/>
            <person name="Coutinho P.M."/>
            <person name="de Vries R.P."/>
            <person name="Ferreira P."/>
            <person name="Findley K."/>
            <person name="Foster B."/>
            <person name="Gaskell J."/>
            <person name="Glotzer D."/>
            <person name="Gorecki P."/>
            <person name="Heitman J."/>
            <person name="Hesse C."/>
            <person name="Hori C."/>
            <person name="Igarashi K."/>
            <person name="Jurgens J.A."/>
            <person name="Kallen N."/>
            <person name="Kersten P."/>
            <person name="Kohler A."/>
            <person name="Kuees U."/>
            <person name="Kumar T.K.A."/>
            <person name="Kuo A."/>
            <person name="LaButti K."/>
            <person name="Larrondo L.F."/>
            <person name="Lindquist E."/>
            <person name="Ling A."/>
            <person name="Lombard V."/>
            <person name="Lucas S."/>
            <person name="Lundell T."/>
            <person name="Martin R."/>
            <person name="McLaughlin D.J."/>
            <person name="Morgenstern I."/>
            <person name="Morin E."/>
            <person name="Murat C."/>
            <person name="Nagy L.G."/>
            <person name="Nolan M."/>
            <person name="Ohm R.A."/>
            <person name="Patyshakuliyeva A."/>
            <person name="Rokas A."/>
            <person name="Ruiz-Duenas F.J."/>
            <person name="Sabat G."/>
            <person name="Salamov A."/>
            <person name="Samejima M."/>
            <person name="Schmutz J."/>
            <person name="Slot J.C."/>
            <person name="St John F."/>
            <person name="Stenlid J."/>
            <person name="Sun H."/>
            <person name="Sun S."/>
            <person name="Syed K."/>
            <person name="Tsang A."/>
            <person name="Wiebenga A."/>
            <person name="Young D."/>
            <person name="Pisabarro A."/>
            <person name="Eastwood D.C."/>
            <person name="Martin F."/>
            <person name="Cullen D."/>
            <person name="Grigoriev I.V."/>
            <person name="Hibbett D.S."/>
        </authorList>
    </citation>
    <scope>NUCLEOTIDE SEQUENCE [LARGE SCALE GENOMIC DNA]</scope>
    <source>
        <strain evidence="2 3">MD-104</strain>
    </source>
</reference>
<evidence type="ECO:0000313" key="3">
    <source>
        <dbReference type="Proteomes" id="UP000218811"/>
    </source>
</evidence>
<feature type="transmembrane region" description="Helical" evidence="1">
    <location>
        <begin position="109"/>
        <end position="127"/>
    </location>
</feature>
<dbReference type="PANTHER" id="PTHR33979:SF2">
    <property type="entry name" value="PEPTIDASE M50B-LIKE-DOMAIN-CONTAINING PROTEIN"/>
    <property type="match status" value="1"/>
</dbReference>
<name>A0A2H3K260_WOLCO</name>
<accession>A0A2H3K260</accession>
<dbReference type="Proteomes" id="UP000218811">
    <property type="component" value="Unassembled WGS sequence"/>
</dbReference>
<dbReference type="OrthoDB" id="40823at2759"/>
<dbReference type="EMBL" id="KB468157">
    <property type="protein sequence ID" value="PCH44228.1"/>
    <property type="molecule type" value="Genomic_DNA"/>
</dbReference>
<organism evidence="2 3">
    <name type="scientific">Wolfiporia cocos (strain MD-104)</name>
    <name type="common">Brown rot fungus</name>
    <dbReference type="NCBI Taxonomy" id="742152"/>
    <lineage>
        <taxon>Eukaryota</taxon>
        <taxon>Fungi</taxon>
        <taxon>Dikarya</taxon>
        <taxon>Basidiomycota</taxon>
        <taxon>Agaricomycotina</taxon>
        <taxon>Agaricomycetes</taxon>
        <taxon>Polyporales</taxon>
        <taxon>Phaeolaceae</taxon>
        <taxon>Wolfiporia</taxon>
    </lineage>
</organism>
<feature type="transmembrane region" description="Helical" evidence="1">
    <location>
        <begin position="133"/>
        <end position="150"/>
    </location>
</feature>
<keyword evidence="3" id="KW-1185">Reference proteome</keyword>
<feature type="transmembrane region" description="Helical" evidence="1">
    <location>
        <begin position="157"/>
        <end position="174"/>
    </location>
</feature>
<evidence type="ECO:0008006" key="4">
    <source>
        <dbReference type="Google" id="ProtNLM"/>
    </source>
</evidence>
<feature type="transmembrane region" description="Helical" evidence="1">
    <location>
        <begin position="83"/>
        <end position="102"/>
    </location>
</feature>
<gene>
    <name evidence="2" type="ORF">WOLCODRAFT_26566</name>
</gene>
<keyword evidence="1" id="KW-0472">Membrane</keyword>
<keyword evidence="1" id="KW-0812">Transmembrane</keyword>
<protein>
    <recommendedName>
        <fullName evidence="4">Peptidase M50B-like-domain-containing protein</fullName>
    </recommendedName>
</protein>
<dbReference type="AlphaFoldDB" id="A0A2H3K260"/>
<evidence type="ECO:0000256" key="1">
    <source>
        <dbReference type="SAM" id="Phobius"/>
    </source>
</evidence>
<proteinExistence type="predicted"/>